<organism evidence="1">
    <name type="scientific">Marseillevirus LCMAC103</name>
    <dbReference type="NCBI Taxonomy" id="2506604"/>
    <lineage>
        <taxon>Viruses</taxon>
        <taxon>Varidnaviria</taxon>
        <taxon>Bamfordvirae</taxon>
        <taxon>Nucleocytoviricota</taxon>
        <taxon>Megaviricetes</taxon>
        <taxon>Pimascovirales</taxon>
        <taxon>Pimascovirales incertae sedis</taxon>
        <taxon>Marseilleviridae</taxon>
    </lineage>
</organism>
<gene>
    <name evidence="1" type="ORF">LCMAC103_04150</name>
</gene>
<sequence>MDQIQVEKFLDAVQSMQKARPTAAVTIDMLRIWIATCYAATGDSFQEAAPALTPSAVEHAYVQAVEGKATDVIRGSAIPDDVRDILDCSPFAFALFVLGQTRLWKACLTENPNALRALEEGLGGGVIGCEGLPNFSTEDLTFLVDRGAIFGNQAIENILCWEYLCLDKLQLLWRLGMPATLHFKSGMDAGFALEGVIETMPCDVLKAILLGFQITYTCGGRAHTVTGADWLLAVSKSTLKVEKYKLVMDVLRVSLGDVGGLFDMYRPLWHSINATVVDAVKKGEFQIGDATHLVAFLVDQGLDVAGADCASEIVSGFHTDSKHFNTQTALSYHVAALAKDATRPNIAYCQFLVDCCPPENLNLFLGRHDKYHSAVKQARESGQREIIDFLDRH</sequence>
<accession>A0A481YVZ5</accession>
<evidence type="ECO:0000313" key="1">
    <source>
        <dbReference type="EMBL" id="QBK87071.1"/>
    </source>
</evidence>
<name>A0A481YVZ5_9VIRU</name>
<dbReference type="EMBL" id="MK500342">
    <property type="protein sequence ID" value="QBK87071.1"/>
    <property type="molecule type" value="Genomic_DNA"/>
</dbReference>
<proteinExistence type="predicted"/>
<reference evidence="1" key="1">
    <citation type="journal article" date="2019" name="MBio">
        <title>Virus Genomes from Deep Sea Sediments Expand the Ocean Megavirome and Support Independent Origins of Viral Gigantism.</title>
        <authorList>
            <person name="Backstrom D."/>
            <person name="Yutin N."/>
            <person name="Jorgensen S.L."/>
            <person name="Dharamshi J."/>
            <person name="Homa F."/>
            <person name="Zaremba-Niedwiedzka K."/>
            <person name="Spang A."/>
            <person name="Wolf Y.I."/>
            <person name="Koonin E.V."/>
            <person name="Ettema T.J."/>
        </authorList>
    </citation>
    <scope>NUCLEOTIDE SEQUENCE</scope>
</reference>
<protein>
    <submittedName>
        <fullName evidence="1">Uncharacterized protein</fullName>
    </submittedName>
</protein>